<dbReference type="InterPro" id="IPR048729">
    <property type="entry name" value="SLFN_GTPase-like"/>
</dbReference>
<evidence type="ECO:0000259" key="2">
    <source>
        <dbReference type="Pfam" id="PF04326"/>
    </source>
</evidence>
<evidence type="ECO:0000259" key="4">
    <source>
        <dbReference type="Pfam" id="PF21026"/>
    </source>
</evidence>
<evidence type="ECO:0000256" key="1">
    <source>
        <dbReference type="SAM" id="MobiDB-lite"/>
    </source>
</evidence>
<dbReference type="AlphaFoldDB" id="A0A8C6H1S2"/>
<feature type="domain" description="Schlafen AlbA-2" evidence="2">
    <location>
        <begin position="246"/>
        <end position="358"/>
    </location>
</feature>
<dbReference type="Gene3D" id="3.30.950.30">
    <property type="entry name" value="Schlafen, AAA domain"/>
    <property type="match status" value="1"/>
</dbReference>
<sequence>MVGNTPQLVEDVNPQTCTEPSVQLKCPGNTLQDGRHDKPGSLKEKGLHLGNTDSNWKTNIIVDQDTDYAELVLFIGEITLGEKNRNSMKDIQLRRKDVKRILQAVCTLRNSGGGVIKAHIKNQNYSFTRDGMGLDLVNSLPGIVHLPHDYLDFMQHKDYFFIFVKPWKPNHKGPGITTIKTNLYRRIFSFSVELKAADAVQFLKSRPSSPGKIVCNETLNECLTLFNRELLAYEETFCFTKSTHAEVKLTPKEKIFPKEKILELLPQTVSAFTNTEGGYLFIGLDGKTQQIIGFEAEKSDLVLLESEIEKHIRQLPVTHFCGKKEKIKYTCKFIEVHKSGAVCAYVCALRVERFCCAVFAAEPESWHVEGGCVKRFTTEEWVKCQMDATAEMPGKVICSPEALCMKPFSQHEGYEQLVRTELGSLCKGTLVVSKSWALDLGLQEKQEVTWNVLHIAQGSLLTLHVFVQGDENLEGNSSLLGELGAKLKGYYKQIALTLKQTLVNHCGYTAKTGIIVKITYLGRKTVCLYDSSAEIRYPQKYYLTIKTVRDLEKALLKSCVICIPHVRVNVQYLSFCMIS</sequence>
<dbReference type="FunFam" id="3.30.950.30:FF:000001">
    <property type="entry name" value="Schlafen family member 14"/>
    <property type="match status" value="1"/>
</dbReference>
<dbReference type="Pfam" id="PF04326">
    <property type="entry name" value="SLFN_AlbA_2"/>
    <property type="match status" value="1"/>
</dbReference>
<accession>A0A8C6H1S2</accession>
<dbReference type="GeneTree" id="ENSGT00410000025651"/>
<evidence type="ECO:0008006" key="7">
    <source>
        <dbReference type="Google" id="ProtNLM"/>
    </source>
</evidence>
<dbReference type="PANTHER" id="PTHR12155:SF40">
    <property type="entry name" value="SCHLAFEN 3-RELATED"/>
    <property type="match status" value="1"/>
</dbReference>
<feature type="domain" description="Schlafen GTPase-like" evidence="4">
    <location>
        <begin position="395"/>
        <end position="543"/>
    </location>
</feature>
<dbReference type="InterPro" id="IPR029684">
    <property type="entry name" value="Schlafen"/>
</dbReference>
<reference evidence="5" key="1">
    <citation type="submission" date="2025-08" db="UniProtKB">
        <authorList>
            <consortium name="Ensembl"/>
        </authorList>
    </citation>
    <scope>IDENTIFICATION</scope>
</reference>
<dbReference type="InterPro" id="IPR031450">
    <property type="entry name" value="Poxin-SLFN/SLFN_N"/>
</dbReference>
<reference evidence="5" key="2">
    <citation type="submission" date="2025-09" db="UniProtKB">
        <authorList>
            <consortium name="Ensembl"/>
        </authorList>
    </citation>
    <scope>IDENTIFICATION</scope>
</reference>
<dbReference type="Ensembl" id="ENSMSIT00000019011.1">
    <property type="protein sequence ID" value="ENSMSIP00000014957.1"/>
    <property type="gene ID" value="ENSMSIG00000012844.1"/>
</dbReference>
<feature type="region of interest" description="Disordered" evidence="1">
    <location>
        <begin position="28"/>
        <end position="47"/>
    </location>
</feature>
<keyword evidence="6" id="KW-1185">Reference proteome</keyword>
<feature type="region of interest" description="Disordered" evidence="1">
    <location>
        <begin position="1"/>
        <end position="20"/>
    </location>
</feature>
<proteinExistence type="predicted"/>
<dbReference type="Pfam" id="PF21026">
    <property type="entry name" value="SLFN_GTPase-like"/>
    <property type="match status" value="1"/>
</dbReference>
<evidence type="ECO:0000259" key="3">
    <source>
        <dbReference type="Pfam" id="PF17057"/>
    </source>
</evidence>
<name>A0A8C6H1S2_MUSSI</name>
<dbReference type="InterPro" id="IPR007421">
    <property type="entry name" value="Schlafen_AlbA_2_dom"/>
</dbReference>
<evidence type="ECO:0000313" key="6">
    <source>
        <dbReference type="Proteomes" id="UP000694415"/>
    </source>
</evidence>
<evidence type="ECO:0000313" key="5">
    <source>
        <dbReference type="Ensembl" id="ENSMSIP00000014957.1"/>
    </source>
</evidence>
<feature type="domain" description="Poxin-Schlafen/Schlafen-like N-terminal" evidence="3">
    <location>
        <begin position="145"/>
        <end position="216"/>
    </location>
</feature>
<dbReference type="Proteomes" id="UP000694415">
    <property type="component" value="Unplaced"/>
</dbReference>
<protein>
    <recommendedName>
        <fullName evidence="7">Schlafen family member 3</fullName>
    </recommendedName>
</protein>
<organism evidence="5 6">
    <name type="scientific">Mus spicilegus</name>
    <name type="common">Mound-building mouse</name>
    <dbReference type="NCBI Taxonomy" id="10103"/>
    <lineage>
        <taxon>Eukaryota</taxon>
        <taxon>Metazoa</taxon>
        <taxon>Chordata</taxon>
        <taxon>Craniata</taxon>
        <taxon>Vertebrata</taxon>
        <taxon>Euteleostomi</taxon>
        <taxon>Mammalia</taxon>
        <taxon>Eutheria</taxon>
        <taxon>Euarchontoglires</taxon>
        <taxon>Glires</taxon>
        <taxon>Rodentia</taxon>
        <taxon>Myomorpha</taxon>
        <taxon>Muroidea</taxon>
        <taxon>Muridae</taxon>
        <taxon>Murinae</taxon>
        <taxon>Mus</taxon>
        <taxon>Mus</taxon>
    </lineage>
</organism>
<dbReference type="PANTHER" id="PTHR12155">
    <property type="entry name" value="SCHLAFEN"/>
    <property type="match status" value="1"/>
</dbReference>
<dbReference type="InterPro" id="IPR038461">
    <property type="entry name" value="Schlafen_AlbA_2_dom_sf"/>
</dbReference>
<feature type="compositionally biased region" description="Basic and acidic residues" evidence="1">
    <location>
        <begin position="33"/>
        <end position="47"/>
    </location>
</feature>
<dbReference type="Pfam" id="PF17057">
    <property type="entry name" value="B3R"/>
    <property type="match status" value="1"/>
</dbReference>